<dbReference type="EMBL" id="WJBU01000015">
    <property type="protein sequence ID" value="MRD48685.1"/>
    <property type="molecule type" value="Genomic_DNA"/>
</dbReference>
<organism evidence="1 2">
    <name type="scientific">Caenimonas koreensis DSM 17982</name>
    <dbReference type="NCBI Taxonomy" id="1121255"/>
    <lineage>
        <taxon>Bacteria</taxon>
        <taxon>Pseudomonadati</taxon>
        <taxon>Pseudomonadota</taxon>
        <taxon>Betaproteobacteria</taxon>
        <taxon>Burkholderiales</taxon>
        <taxon>Comamonadaceae</taxon>
        <taxon>Caenimonas</taxon>
    </lineage>
</organism>
<name>A0A844AWD4_9BURK</name>
<dbReference type="OrthoDB" id="8913715at2"/>
<dbReference type="Proteomes" id="UP000487350">
    <property type="component" value="Unassembled WGS sequence"/>
</dbReference>
<gene>
    <name evidence="1" type="ORF">GHT07_15455</name>
</gene>
<reference evidence="1 2" key="1">
    <citation type="submission" date="2019-11" db="EMBL/GenBank/DDBJ databases">
        <title>Caenimonas koreensis gen. nov., sp. nov., isolated from activated sludge.</title>
        <authorList>
            <person name="Seung H.R."/>
        </authorList>
    </citation>
    <scope>NUCLEOTIDE SEQUENCE [LARGE SCALE GENOMIC DNA]</scope>
    <source>
        <strain evidence="1 2">EMB320</strain>
    </source>
</reference>
<protein>
    <submittedName>
        <fullName evidence="1">Uncharacterized protein</fullName>
    </submittedName>
</protein>
<evidence type="ECO:0000313" key="1">
    <source>
        <dbReference type="EMBL" id="MRD48685.1"/>
    </source>
</evidence>
<accession>A0A844AWD4</accession>
<dbReference type="AlphaFoldDB" id="A0A844AWD4"/>
<comment type="caution">
    <text evidence="1">The sequence shown here is derived from an EMBL/GenBank/DDBJ whole genome shotgun (WGS) entry which is preliminary data.</text>
</comment>
<evidence type="ECO:0000313" key="2">
    <source>
        <dbReference type="Proteomes" id="UP000487350"/>
    </source>
</evidence>
<keyword evidence="2" id="KW-1185">Reference proteome</keyword>
<dbReference type="RefSeq" id="WP_153586010.1">
    <property type="nucleotide sequence ID" value="NZ_WJBU01000015.1"/>
</dbReference>
<sequence length="182" mass="19793">MNTFDTTTPDRTVRQCALTLHALNPQDRDWVLSQLAPAHRSQLQRLIAELQTLGIAPDAQLSGVATATSASSKAPAARDYTPQQLAAIVSGEPASLIALVTREHDAGFVEQLLAGLSPTVRNAVAQRRRSASAAASVPPRLAATLRDEIDKRRPTLERAPSHKGRLAQRWRSRWRRIAGVLS</sequence>
<proteinExistence type="predicted"/>